<evidence type="ECO:0000256" key="8">
    <source>
        <dbReference type="ARBA" id="ARBA00032824"/>
    </source>
</evidence>
<evidence type="ECO:0000259" key="13">
    <source>
        <dbReference type="PROSITE" id="PS51352"/>
    </source>
</evidence>
<comment type="catalytic activity">
    <reaction evidence="11">
        <text>a hydroperoxide + [thioredoxin]-dithiol = an alcohol + [thioredoxin]-disulfide + H2O</text>
        <dbReference type="Rhea" id="RHEA:62620"/>
        <dbReference type="Rhea" id="RHEA-COMP:10698"/>
        <dbReference type="Rhea" id="RHEA-COMP:10700"/>
        <dbReference type="ChEBI" id="CHEBI:15377"/>
        <dbReference type="ChEBI" id="CHEBI:29950"/>
        <dbReference type="ChEBI" id="CHEBI:30879"/>
        <dbReference type="ChEBI" id="CHEBI:35924"/>
        <dbReference type="ChEBI" id="CHEBI:50058"/>
        <dbReference type="EC" id="1.11.1.24"/>
    </reaction>
</comment>
<keyword evidence="3" id="KW-0575">Peroxidase</keyword>
<keyword evidence="15" id="KW-1185">Reference proteome</keyword>
<feature type="chain" id="PRO_5028824166" description="thioredoxin-dependent peroxiredoxin" evidence="12">
    <location>
        <begin position="21"/>
        <end position="174"/>
    </location>
</feature>
<dbReference type="GO" id="GO:0008379">
    <property type="term" value="F:thioredoxin peroxidase activity"/>
    <property type="evidence" value="ECO:0007669"/>
    <property type="project" value="TreeGrafter"/>
</dbReference>
<evidence type="ECO:0000256" key="10">
    <source>
        <dbReference type="ARBA" id="ARBA00042639"/>
    </source>
</evidence>
<dbReference type="InterPro" id="IPR000866">
    <property type="entry name" value="AhpC/TSA"/>
</dbReference>
<protein>
    <recommendedName>
        <fullName evidence="2">thioredoxin-dependent peroxiredoxin</fullName>
        <ecNumber evidence="2">1.11.1.24</ecNumber>
    </recommendedName>
    <alternativeName>
        <fullName evidence="8">Thioredoxin peroxidase</fullName>
    </alternativeName>
    <alternativeName>
        <fullName evidence="10">Thioredoxin-dependent peroxiredoxin Bcp</fullName>
    </alternativeName>
</protein>
<dbReference type="PROSITE" id="PS51352">
    <property type="entry name" value="THIOREDOXIN_2"/>
    <property type="match status" value="1"/>
</dbReference>
<dbReference type="SUPFAM" id="SSF52833">
    <property type="entry name" value="Thioredoxin-like"/>
    <property type="match status" value="1"/>
</dbReference>
<evidence type="ECO:0000256" key="11">
    <source>
        <dbReference type="ARBA" id="ARBA00049091"/>
    </source>
</evidence>
<dbReference type="Pfam" id="PF00578">
    <property type="entry name" value="AhpC-TSA"/>
    <property type="match status" value="1"/>
</dbReference>
<dbReference type="Gene3D" id="3.40.30.10">
    <property type="entry name" value="Glutaredoxin"/>
    <property type="match status" value="1"/>
</dbReference>
<name>A0A7G9SID4_9SPHN</name>
<dbReference type="GO" id="GO:0045454">
    <property type="term" value="P:cell redox homeostasis"/>
    <property type="evidence" value="ECO:0007669"/>
    <property type="project" value="TreeGrafter"/>
</dbReference>
<evidence type="ECO:0000313" key="14">
    <source>
        <dbReference type="EMBL" id="QNN67609.1"/>
    </source>
</evidence>
<evidence type="ECO:0000313" key="15">
    <source>
        <dbReference type="Proteomes" id="UP000515971"/>
    </source>
</evidence>
<dbReference type="PANTHER" id="PTHR42801:SF4">
    <property type="entry name" value="AHPC_TSA FAMILY PROTEIN"/>
    <property type="match status" value="1"/>
</dbReference>
<reference evidence="14 15" key="1">
    <citation type="submission" date="2020-08" db="EMBL/GenBank/DDBJ databases">
        <title>Genome sequence of Sphingomonas lutea KCTC 23642T.</title>
        <authorList>
            <person name="Hyun D.-W."/>
            <person name="Bae J.-W."/>
        </authorList>
    </citation>
    <scope>NUCLEOTIDE SEQUENCE [LARGE SCALE GENOMIC DNA]</scope>
    <source>
        <strain evidence="14 15">KCTC 23642</strain>
    </source>
</reference>
<feature type="signal peptide" evidence="12">
    <location>
        <begin position="1"/>
        <end position="20"/>
    </location>
</feature>
<evidence type="ECO:0000256" key="9">
    <source>
        <dbReference type="ARBA" id="ARBA00038489"/>
    </source>
</evidence>
<dbReference type="KEGG" id="slut:H9L13_01210"/>
<proteinExistence type="inferred from homology"/>
<evidence type="ECO:0000256" key="6">
    <source>
        <dbReference type="ARBA" id="ARBA00023157"/>
    </source>
</evidence>
<sequence>MRKLLILLPLSMLLSSAAWAALPVGAAAPNVVTTGAVGGKPFRLNLQQQLRKGPVVLYFFPKAFTEGCTLEARAFSEAMADFRKAGAQVIGMSTDDLPTLRKFSVEACRSAFPVATATPATVKAFDVEFKKRPGMTDRTTYVIDRRGRVTFVHSDLNYAEHVQKSLAAVRALKR</sequence>
<evidence type="ECO:0000256" key="2">
    <source>
        <dbReference type="ARBA" id="ARBA00013017"/>
    </source>
</evidence>
<dbReference type="InterPro" id="IPR036249">
    <property type="entry name" value="Thioredoxin-like_sf"/>
</dbReference>
<evidence type="ECO:0000256" key="7">
    <source>
        <dbReference type="ARBA" id="ARBA00023284"/>
    </source>
</evidence>
<dbReference type="RefSeq" id="WP_187538316.1">
    <property type="nucleotide sequence ID" value="NZ_BAABJT010000001.1"/>
</dbReference>
<feature type="domain" description="Thioredoxin" evidence="13">
    <location>
        <begin position="22"/>
        <end position="174"/>
    </location>
</feature>
<keyword evidence="4" id="KW-0049">Antioxidant</keyword>
<keyword evidence="7" id="KW-0676">Redox-active center</keyword>
<evidence type="ECO:0000256" key="3">
    <source>
        <dbReference type="ARBA" id="ARBA00022559"/>
    </source>
</evidence>
<dbReference type="CDD" id="cd03017">
    <property type="entry name" value="PRX_BCP"/>
    <property type="match status" value="1"/>
</dbReference>
<dbReference type="EC" id="1.11.1.24" evidence="2"/>
<keyword evidence="12" id="KW-0732">Signal</keyword>
<gene>
    <name evidence="14" type="ORF">H9L13_01210</name>
</gene>
<dbReference type="GO" id="GO:0005737">
    <property type="term" value="C:cytoplasm"/>
    <property type="evidence" value="ECO:0007669"/>
    <property type="project" value="TreeGrafter"/>
</dbReference>
<comment type="function">
    <text evidence="1">Thiol-specific peroxidase that catalyzes the reduction of hydrogen peroxide and organic hydroperoxides to water and alcohols, respectively. Plays a role in cell protection against oxidative stress by detoxifying peroxides and as sensor of hydrogen peroxide-mediated signaling events.</text>
</comment>
<evidence type="ECO:0000256" key="1">
    <source>
        <dbReference type="ARBA" id="ARBA00003330"/>
    </source>
</evidence>
<dbReference type="Proteomes" id="UP000515971">
    <property type="component" value="Chromosome"/>
</dbReference>
<keyword evidence="5" id="KW-0560">Oxidoreductase</keyword>
<evidence type="ECO:0000256" key="12">
    <source>
        <dbReference type="SAM" id="SignalP"/>
    </source>
</evidence>
<dbReference type="EMBL" id="CP060718">
    <property type="protein sequence ID" value="QNN67609.1"/>
    <property type="molecule type" value="Genomic_DNA"/>
</dbReference>
<evidence type="ECO:0000256" key="5">
    <source>
        <dbReference type="ARBA" id="ARBA00023002"/>
    </source>
</evidence>
<organism evidence="14 15">
    <name type="scientific">Sphingomonas lutea</name>
    <dbReference type="NCBI Taxonomy" id="1045317"/>
    <lineage>
        <taxon>Bacteria</taxon>
        <taxon>Pseudomonadati</taxon>
        <taxon>Pseudomonadota</taxon>
        <taxon>Alphaproteobacteria</taxon>
        <taxon>Sphingomonadales</taxon>
        <taxon>Sphingomonadaceae</taxon>
        <taxon>Sphingomonas</taxon>
    </lineage>
</organism>
<keyword evidence="6" id="KW-1015">Disulfide bond</keyword>
<dbReference type="InterPro" id="IPR050924">
    <property type="entry name" value="Peroxiredoxin_BCP/PrxQ"/>
</dbReference>
<accession>A0A7G9SID4</accession>
<dbReference type="AlphaFoldDB" id="A0A7G9SID4"/>
<dbReference type="InterPro" id="IPR013766">
    <property type="entry name" value="Thioredoxin_domain"/>
</dbReference>
<comment type="similarity">
    <text evidence="9">Belongs to the peroxiredoxin family. BCP/PrxQ subfamily.</text>
</comment>
<dbReference type="PANTHER" id="PTHR42801">
    <property type="entry name" value="THIOREDOXIN-DEPENDENT PEROXIDE REDUCTASE"/>
    <property type="match status" value="1"/>
</dbReference>
<evidence type="ECO:0000256" key="4">
    <source>
        <dbReference type="ARBA" id="ARBA00022862"/>
    </source>
</evidence>
<dbReference type="GO" id="GO:0034599">
    <property type="term" value="P:cellular response to oxidative stress"/>
    <property type="evidence" value="ECO:0007669"/>
    <property type="project" value="TreeGrafter"/>
</dbReference>